<dbReference type="Proteomes" id="UP000669133">
    <property type="component" value="Unassembled WGS sequence"/>
</dbReference>
<proteinExistence type="predicted"/>
<feature type="transmembrane region" description="Helical" evidence="2">
    <location>
        <begin position="390"/>
        <end position="409"/>
    </location>
</feature>
<evidence type="ECO:0000256" key="2">
    <source>
        <dbReference type="SAM" id="Phobius"/>
    </source>
</evidence>
<dbReference type="RefSeq" id="XP_067546275.1">
    <property type="nucleotide sequence ID" value="XM_067693900.1"/>
</dbReference>
<sequence>MNNKQSNNSDNQDQTLQQNQSSGSINKISQSPDLPPSDPQDIPLADLNPSRMSTSELLAEDYENESGDEYTRLYHQDRKQRWLNKTKSFFHRLWIGPEEPRDDYAPRIRKLEFLEELPVKFNSNIPITYRRILLGVYLLFWFGLCYSILIPYLTVPPSSSDPSTPHIHSLTCSSSHEFWNGKNAACGLNGESCPEITKHSGDKDVVIRCPALCDRGSWTYSLIPIGDQRIKHRGYFIGGGDKIDSKIEDTQLTNPYRADSYPCGAAVHAGLVSPFWGGCARLSYNSKNQPYFKSTKGHYGVDNSIEFKSFFKSSFYFKILRLNKESFHQCHDPRIVILIINVLLGLPIVYLASGAAVYWIINVVGFWTICMATDPPIVVDASDPQDFANLISLGLERFLPTCSILYILWHCSTKRTLSEPTSPDEKISYLSRVFLWYPLFWLGVLNNVSFDRLPVDRLTISDLKEQSGALLAVSSIIVTITICAVIQAYKIWLSGRFQKYLRVYSIFVLGLVLLAQLPGLSLRVHHYFLAMLLIPGCATRGRTALMFQGILLGLFLSGASRWGLAAIAETITSLKRDDPLGKIIPPIFTAYNSTSGTLQWQLIPENVTTTASYNKYSAISLLINDIEYFVTNTASSIDLKSLLANTNAPIYDLVQDSLHNGIKDSNGDIPLYIRIGRKIPNTMVYSDFSNAAVLRWPSGNLTLPLPGLT</sequence>
<dbReference type="SUPFAM" id="SSF69848">
    <property type="entry name" value="LCCL domain"/>
    <property type="match status" value="1"/>
</dbReference>
<dbReference type="InterPro" id="IPR036609">
    <property type="entry name" value="LCCL_sf"/>
</dbReference>
<dbReference type="InterPro" id="IPR051957">
    <property type="entry name" value="CRISP-LCCL_domain"/>
</dbReference>
<reference evidence="4 5" key="1">
    <citation type="submission" date="2020-12" db="EMBL/GenBank/DDBJ databases">
        <title>Effect of drift, selection, and recombination on the evolution of hybrid genomes in Candida yeast pathogens.</title>
        <authorList>
            <person name="Mixao V."/>
            <person name="Ksiezopolska E."/>
            <person name="Saus E."/>
            <person name="Boekhout T."/>
            <person name="Gacser A."/>
            <person name="Gabaldon T."/>
        </authorList>
    </citation>
    <scope>NUCLEOTIDE SEQUENCE [LARGE SCALE GENOMIC DNA]</scope>
    <source>
        <strain evidence="4 5">BP57</strain>
    </source>
</reference>
<dbReference type="OrthoDB" id="441660at2759"/>
<keyword evidence="2" id="KW-0472">Membrane</keyword>
<keyword evidence="2" id="KW-1133">Transmembrane helix</keyword>
<feature type="transmembrane region" description="Helical" evidence="2">
    <location>
        <begin position="132"/>
        <end position="153"/>
    </location>
</feature>
<evidence type="ECO:0000256" key="1">
    <source>
        <dbReference type="SAM" id="MobiDB-lite"/>
    </source>
</evidence>
<feature type="transmembrane region" description="Helical" evidence="2">
    <location>
        <begin position="429"/>
        <end position="448"/>
    </location>
</feature>
<feature type="transmembrane region" description="Helical" evidence="2">
    <location>
        <begin position="501"/>
        <end position="524"/>
    </location>
</feature>
<dbReference type="GeneID" id="93653421"/>
<keyword evidence="5" id="KW-1185">Reference proteome</keyword>
<dbReference type="PANTHER" id="PTHR31331:SF1">
    <property type="entry name" value="CYSTEINE RICH SECRETORY PROTEIN LCCL DOMAIN CONTAINING 2"/>
    <property type="match status" value="1"/>
</dbReference>
<dbReference type="InterPro" id="IPR004043">
    <property type="entry name" value="LCCL"/>
</dbReference>
<feature type="domain" description="LCCL" evidence="3">
    <location>
        <begin position="202"/>
        <end position="303"/>
    </location>
</feature>
<feature type="transmembrane region" description="Helical" evidence="2">
    <location>
        <begin position="468"/>
        <end position="489"/>
    </location>
</feature>
<feature type="compositionally biased region" description="Low complexity" evidence="1">
    <location>
        <begin position="1"/>
        <end position="32"/>
    </location>
</feature>
<organism evidence="4 5">
    <name type="scientific">Candida metapsilosis</name>
    <dbReference type="NCBI Taxonomy" id="273372"/>
    <lineage>
        <taxon>Eukaryota</taxon>
        <taxon>Fungi</taxon>
        <taxon>Dikarya</taxon>
        <taxon>Ascomycota</taxon>
        <taxon>Saccharomycotina</taxon>
        <taxon>Pichiomycetes</taxon>
        <taxon>Debaryomycetaceae</taxon>
        <taxon>Candida/Lodderomyces clade</taxon>
        <taxon>Candida</taxon>
    </lineage>
</organism>
<evidence type="ECO:0000259" key="3">
    <source>
        <dbReference type="Pfam" id="PF03815"/>
    </source>
</evidence>
<accession>A0A8H7ZAY0</accession>
<evidence type="ECO:0000313" key="4">
    <source>
        <dbReference type="EMBL" id="KAG5417159.1"/>
    </source>
</evidence>
<evidence type="ECO:0000313" key="5">
    <source>
        <dbReference type="Proteomes" id="UP000669133"/>
    </source>
</evidence>
<dbReference type="AlphaFoldDB" id="A0A8H7ZAY0"/>
<dbReference type="Pfam" id="PF03815">
    <property type="entry name" value="LCCL"/>
    <property type="match status" value="1"/>
</dbReference>
<feature type="region of interest" description="Disordered" evidence="1">
    <location>
        <begin position="1"/>
        <end position="48"/>
    </location>
</feature>
<protein>
    <recommendedName>
        <fullName evidence="3">LCCL domain-containing protein</fullName>
    </recommendedName>
</protein>
<feature type="transmembrane region" description="Helical" evidence="2">
    <location>
        <begin position="335"/>
        <end position="352"/>
    </location>
</feature>
<comment type="caution">
    <text evidence="4">The sequence shown here is derived from an EMBL/GenBank/DDBJ whole genome shotgun (WGS) entry which is preliminary data.</text>
</comment>
<gene>
    <name evidence="4" type="ORF">I9W82_004792</name>
</gene>
<keyword evidence="2" id="KW-0812">Transmembrane</keyword>
<name>A0A8H7ZAY0_9ASCO</name>
<dbReference type="Gene3D" id="2.170.130.20">
    <property type="entry name" value="LCCL-like domain"/>
    <property type="match status" value="1"/>
</dbReference>
<dbReference type="EMBL" id="JAEOAQ010000007">
    <property type="protein sequence ID" value="KAG5417159.1"/>
    <property type="molecule type" value="Genomic_DNA"/>
</dbReference>
<dbReference type="PANTHER" id="PTHR31331">
    <property type="entry name" value="LCCL DOMAIN PROTEIN (AFU_ORTHOLOGUE AFUA_5G08630)"/>
    <property type="match status" value="1"/>
</dbReference>